<protein>
    <submittedName>
        <fullName evidence="1">SGNH/GDSL hydrolase family protein</fullName>
    </submittedName>
</protein>
<dbReference type="Gene3D" id="3.40.50.1110">
    <property type="entry name" value="SGNH hydrolase"/>
    <property type="match status" value="1"/>
</dbReference>
<reference evidence="1 2" key="1">
    <citation type="journal article" date="2020" name="Front. Plant Sci.">
        <title>Isolation of Rhizosphere Bacteria That Improve Quality and Water Stress Tolerance in Greenhouse Ornamentals.</title>
        <authorList>
            <person name="Nordstedt N.P."/>
            <person name="Jones M.L."/>
        </authorList>
    </citation>
    <scope>NUCLEOTIDE SEQUENCE [LARGE SCALE GENOMIC DNA]</scope>
    <source>
        <strain evidence="1 2">C7D2</strain>
    </source>
</reference>
<dbReference type="CDD" id="cd00229">
    <property type="entry name" value="SGNH_hydrolase"/>
    <property type="match status" value="1"/>
</dbReference>
<organism evidence="1 2">
    <name type="scientific">Pseudomonas corrugata</name>
    <dbReference type="NCBI Taxonomy" id="47879"/>
    <lineage>
        <taxon>Bacteria</taxon>
        <taxon>Pseudomonadati</taxon>
        <taxon>Pseudomonadota</taxon>
        <taxon>Gammaproteobacteria</taxon>
        <taxon>Pseudomonadales</taxon>
        <taxon>Pseudomonadaceae</taxon>
        <taxon>Pseudomonas</taxon>
    </lineage>
</organism>
<comment type="caution">
    <text evidence="1">The sequence shown here is derived from an EMBL/GenBank/DDBJ whole genome shotgun (WGS) entry which is preliminary data.</text>
</comment>
<dbReference type="Proteomes" id="UP000536720">
    <property type="component" value="Unassembled WGS sequence"/>
</dbReference>
<evidence type="ECO:0000313" key="1">
    <source>
        <dbReference type="EMBL" id="NUT87178.1"/>
    </source>
</evidence>
<gene>
    <name evidence="1" type="ORF">HNO91_12145</name>
</gene>
<dbReference type="GO" id="GO:0016788">
    <property type="term" value="F:hydrolase activity, acting on ester bonds"/>
    <property type="evidence" value="ECO:0007669"/>
    <property type="project" value="UniProtKB-ARBA"/>
</dbReference>
<dbReference type="RefSeq" id="WP_175362582.1">
    <property type="nucleotide sequence ID" value="NZ_JABFMR010000008.1"/>
</dbReference>
<accession>A0A7Y6DHF7</accession>
<dbReference type="AlphaFoldDB" id="A0A7Y6DHF7"/>
<sequence length="723" mass="76922">MSVQPGPTEKRYAANGVTTIYAVPFLVIEAGDLKVYLNGVLQTSGYTQTGVGNPTSSITFTVAPLGDLYLVLEVPFQRLVDYQENGDFLSSTVNRDFDRIWQALKQLLTTTGRSPVLGVNDVDGAGFYRAKGNGLIDLASAAGSPTAATNLQDVLDYVGSVLETGQGPINNAANVVYVYPDSIARNVQSLATQNNPLLGSAGIGHNAGTVRDALLQAALDIDALEGLAATAALDISKLKIGPTKSHTSANGFLISQNPWSVRCLNILGDSISAGANAQNIERDSWVGIFKKMLNLEFGTGNIGFLNIIPTSSNAEGVYQQYFSSAASQTGTWTSLTNASAAHIPSGYALQSSVAGSTQNLKCPLSQRYMRVWYDGTVTGEIEVVINSVVVQTIATTGTGTGYDRGPALELGTLVASNQGVCLFTLRCKSGTIRLTGLEFTNENSGGSFRVHNFSRDGRSGRYVAQSVINTACAGTYAMVWALGTNDITGYDETALAEYTQRIDWIIAAAQANRAKIVFIDFLFNQAYDHPLRQQLRRGAAAIPNALLIDVEQLWTISGGQFTEAERIARGLSVGVHPEEVGHRLVAEALAQRLGLSVTSKRAAVLRDPIWKALDISASAFANNSTIPGRISAYRVGERCVEIIVNLSTVPAVLTTLGTISIADFTGFAGANFKSNPDPTGKNGLFTVTSSGDVVYRPDPTITGTPQSCSLYANIPYHDANLWP</sequence>
<evidence type="ECO:0000313" key="2">
    <source>
        <dbReference type="Proteomes" id="UP000536720"/>
    </source>
</evidence>
<dbReference type="EMBL" id="JABFMR010000008">
    <property type="protein sequence ID" value="NUT87178.1"/>
    <property type="molecule type" value="Genomic_DNA"/>
</dbReference>
<keyword evidence="1" id="KW-0378">Hydrolase</keyword>
<proteinExistence type="predicted"/>
<name>A0A7Y6DHF7_9PSED</name>
<dbReference type="InterPro" id="IPR036514">
    <property type="entry name" value="SGNH_hydro_sf"/>
</dbReference>
<dbReference type="SUPFAM" id="SSF52266">
    <property type="entry name" value="SGNH hydrolase"/>
    <property type="match status" value="1"/>
</dbReference>